<dbReference type="Gene3D" id="3.40.50.150">
    <property type="entry name" value="Vaccinia Virus protein VP39"/>
    <property type="match status" value="1"/>
</dbReference>
<sequence length="377" mass="42986">MHYYIYPKGAFGQEIATLLDYLSSLEGEVKYSYEFIDDFDPSISLELLLARGLGNGEIMVASEKFFHQLVNNLLLHGIKDYVNGIEFHDKKMKEIASKGVAGYWSAHMIASNNFETAEESLKFFEHCNDLYVDYRKYISVSGLDGKVVLDYGCGPGNEMTGILTHSTPKRLIGADVSAPAIERAKKRIALHGKTAEFLLIDEKTNRIDLEDNSVDYINCPGVLMNVSDLDAVLKEFYRVLKPKGRASIMVYHYDSIWLHLYAAYIFPMENPKYRGMRALDVYKYTTDGEHCPVSTCFKTDDFVATMERHGFKGGLQGVAISVDELMWLPRRFEAIKDRNLDKEHREFLSNLTFDNRGIPYYRGHVAGNDGCYLFEKL</sequence>
<dbReference type="Pfam" id="PF13847">
    <property type="entry name" value="Methyltransf_31"/>
    <property type="match status" value="1"/>
</dbReference>
<dbReference type="CDD" id="cd02440">
    <property type="entry name" value="AdoMet_MTases"/>
    <property type="match status" value="1"/>
</dbReference>
<dbReference type="PANTHER" id="PTHR43591">
    <property type="entry name" value="METHYLTRANSFERASE"/>
    <property type="match status" value="1"/>
</dbReference>
<dbReference type="HOGENOM" id="CLU_062239_0_0_7"/>
<dbReference type="SUPFAM" id="SSF53335">
    <property type="entry name" value="S-adenosyl-L-methionine-dependent methyltransferases"/>
    <property type="match status" value="1"/>
</dbReference>
<dbReference type="STRING" id="273121.WS2195"/>
<evidence type="ECO:0000313" key="3">
    <source>
        <dbReference type="Proteomes" id="UP000000422"/>
    </source>
</evidence>
<dbReference type="eggNOG" id="COG2226">
    <property type="taxonomic scope" value="Bacteria"/>
</dbReference>
<dbReference type="RefSeq" id="WP_011139967.1">
    <property type="nucleotide sequence ID" value="NC_005090.1"/>
</dbReference>
<reference evidence="2 3" key="1">
    <citation type="journal article" date="2003" name="Proc. Natl. Acad. Sci. U.S.A.">
        <title>Complete genome sequence and analysis of Wolinella succinogenes.</title>
        <authorList>
            <person name="Baar C."/>
            <person name="Eppinger M."/>
            <person name="Raddatz G."/>
            <person name="Simon JM."/>
            <person name="Lanz C."/>
            <person name="Klimmek O."/>
            <person name="Nandakumar R."/>
            <person name="Gross R."/>
            <person name="Rosinus A."/>
            <person name="Keller H."/>
            <person name="Jagtap P."/>
            <person name="Linke B."/>
            <person name="Meyer F."/>
            <person name="Lederer H."/>
            <person name="Schuster S.C."/>
        </authorList>
    </citation>
    <scope>NUCLEOTIDE SEQUENCE [LARGE SCALE GENOMIC DNA]</scope>
    <source>
        <strain evidence="3">ATCC 29543 / DSM 1740 / CCUG 13145 / JCM 31913 / LMG 7466 / NCTC 11488 / FDC 602W</strain>
    </source>
</reference>
<evidence type="ECO:0000259" key="1">
    <source>
        <dbReference type="Pfam" id="PF13847"/>
    </source>
</evidence>
<keyword evidence="3" id="KW-1185">Reference proteome</keyword>
<accession>Q7MQL9</accession>
<dbReference type="AlphaFoldDB" id="Q7MQL9"/>
<dbReference type="KEGG" id="wsu:WS2195"/>
<dbReference type="InterPro" id="IPR029063">
    <property type="entry name" value="SAM-dependent_MTases_sf"/>
</dbReference>
<dbReference type="Proteomes" id="UP000000422">
    <property type="component" value="Chromosome"/>
</dbReference>
<name>Q7MQL9_WOLSU</name>
<feature type="domain" description="Methyltransferase" evidence="1">
    <location>
        <begin position="144"/>
        <end position="248"/>
    </location>
</feature>
<evidence type="ECO:0000313" key="2">
    <source>
        <dbReference type="EMBL" id="CAE11185.1"/>
    </source>
</evidence>
<dbReference type="GO" id="GO:0008757">
    <property type="term" value="F:S-adenosylmethionine-dependent methyltransferase activity"/>
    <property type="evidence" value="ECO:0007669"/>
    <property type="project" value="InterPro"/>
</dbReference>
<protein>
    <recommendedName>
        <fullName evidence="1">Methyltransferase domain-containing protein</fullName>
    </recommendedName>
</protein>
<proteinExistence type="predicted"/>
<organism evidence="3">
    <name type="scientific">Wolinella succinogenes (strain ATCC 29543 / DSM 1740 / CCUG 13145 / JCM 31913 / LMG 7466 / NCTC 11488 / FDC 602W)</name>
    <name type="common">Vibrio succinogenes</name>
    <dbReference type="NCBI Taxonomy" id="273121"/>
    <lineage>
        <taxon>Bacteria</taxon>
        <taxon>Pseudomonadati</taxon>
        <taxon>Campylobacterota</taxon>
        <taxon>Epsilonproteobacteria</taxon>
        <taxon>Campylobacterales</taxon>
        <taxon>Helicobacteraceae</taxon>
        <taxon>Wolinella</taxon>
    </lineage>
</organism>
<dbReference type="InterPro" id="IPR025714">
    <property type="entry name" value="Methyltranfer_dom"/>
</dbReference>
<dbReference type="EMBL" id="BX571662">
    <property type="protein sequence ID" value="CAE11185.1"/>
    <property type="molecule type" value="Genomic_DNA"/>
</dbReference>
<gene>
    <name evidence="2" type="ordered locus">WS2195</name>
</gene>